<reference evidence="2 3" key="1">
    <citation type="submission" date="2019-03" db="EMBL/GenBank/DDBJ databases">
        <title>Ramlibacter henchirensis DSM 14656, whole genome shotgun sequence.</title>
        <authorList>
            <person name="Zhang X."/>
            <person name="Feng G."/>
            <person name="Zhu H."/>
        </authorList>
    </citation>
    <scope>NUCLEOTIDE SEQUENCE [LARGE SCALE GENOMIC DNA]</scope>
    <source>
        <strain evidence="2 3">DSM 14656</strain>
    </source>
</reference>
<keyword evidence="1" id="KW-0472">Membrane</keyword>
<feature type="transmembrane region" description="Helical" evidence="1">
    <location>
        <begin position="649"/>
        <end position="670"/>
    </location>
</feature>
<dbReference type="InterPro" id="IPR021871">
    <property type="entry name" value="DUF3482"/>
</dbReference>
<feature type="transmembrane region" description="Helical" evidence="1">
    <location>
        <begin position="288"/>
        <end position="312"/>
    </location>
</feature>
<proteinExistence type="predicted"/>
<dbReference type="EMBL" id="SMLM01000003">
    <property type="protein sequence ID" value="TFZ00765.1"/>
    <property type="molecule type" value="Genomic_DNA"/>
</dbReference>
<dbReference type="Proteomes" id="UP000298180">
    <property type="component" value="Unassembled WGS sequence"/>
</dbReference>
<gene>
    <name evidence="2" type="ORF">EZ313_20175</name>
</gene>
<dbReference type="InterPro" id="IPR021296">
    <property type="entry name" value="DUF2868"/>
</dbReference>
<sequence length="769" mass="82593">MHDPAASTELIDATEAQARRLVLAQALEAGDPEGRLVGRLEREQVERDSLAATGDPARGEPLDAKAYLLARADRLLGLLSHRQPALAALQHPPAWQTWVAWGLPLLALVAGALVERIDNPKQVNLLSPPLLAFLFWNLAVYLLLFVFAVRPPSADSRLRLSWARRARSLGGRAATGLRGQVAGHFQQAWWQAAGALEGHRWRRILHVSAAAWGVGVALSIVLGGLVREYRIGWESTLLDLPQVHAFLSALFAPVVALTPLQPFSMDELARLHFGTGEGVGREEARRWVFLYLALLGLVVVVPRLLLAAFAWWRERRLARALTLDLGDPSFQPVLGRVRPARVGLLLVHAGRGELAAIEQALRQAGGVPPPEDPREIWTVLSTPRGDALQCGVHTTIAGGATAPATKPSFWARLLAPRSEFAERRSPAADVVLLAADLPLAEPALAACREPGLPVLWLLGQGAEGEASATMRRAGLTGEVLPVSSLPTWREDQRLQAAIARQLPPYKAPGMERLRDAWQQRAQLRLSESMRVLATELLQAAREAHQLAAEPVGVRQLVVRGEREAQQGAQQLAAAAIVTRLRERQAANDARLLSLHSLDGVLPATGWQPVLPQRFDVQQAVHEPQAGLAGAASGAAMGAAVDLMTGGLTLGAAAAIGALVGGGAGLVGAVLKNRRTEPGRTSVALGDEMMLALVQSALVRYLAVAHERRGAADTQRWASLAEEAVAEESAALRQLWAQARAEPEGPAEARLTELLQRLAQQVLSQLHGPV</sequence>
<keyword evidence="3" id="KW-1185">Reference proteome</keyword>
<protein>
    <submittedName>
        <fullName evidence="2">DUF3482 domain-containing protein</fullName>
    </submittedName>
</protein>
<feature type="transmembrane region" description="Helical" evidence="1">
    <location>
        <begin position="204"/>
        <end position="223"/>
    </location>
</feature>
<accession>A0A4Z0BRW4</accession>
<feature type="transmembrane region" description="Helical" evidence="1">
    <location>
        <begin position="129"/>
        <end position="149"/>
    </location>
</feature>
<dbReference type="AlphaFoldDB" id="A0A4Z0BRW4"/>
<organism evidence="2 3">
    <name type="scientific">Ramlibacter henchirensis</name>
    <dbReference type="NCBI Taxonomy" id="204072"/>
    <lineage>
        <taxon>Bacteria</taxon>
        <taxon>Pseudomonadati</taxon>
        <taxon>Pseudomonadota</taxon>
        <taxon>Betaproteobacteria</taxon>
        <taxon>Burkholderiales</taxon>
        <taxon>Comamonadaceae</taxon>
        <taxon>Ramlibacter</taxon>
    </lineage>
</organism>
<evidence type="ECO:0000256" key="1">
    <source>
        <dbReference type="SAM" id="Phobius"/>
    </source>
</evidence>
<evidence type="ECO:0000313" key="3">
    <source>
        <dbReference type="Proteomes" id="UP000298180"/>
    </source>
</evidence>
<comment type="caution">
    <text evidence="2">The sequence shown here is derived from an EMBL/GenBank/DDBJ whole genome shotgun (WGS) entry which is preliminary data.</text>
</comment>
<name>A0A4Z0BRW4_9BURK</name>
<keyword evidence="1" id="KW-0812">Transmembrane</keyword>
<dbReference type="RefSeq" id="WP_135265103.1">
    <property type="nucleotide sequence ID" value="NZ_SMLM01000003.1"/>
</dbReference>
<evidence type="ECO:0000313" key="2">
    <source>
        <dbReference type="EMBL" id="TFZ00765.1"/>
    </source>
</evidence>
<dbReference type="OrthoDB" id="4998316at2"/>
<dbReference type="Pfam" id="PF11981">
    <property type="entry name" value="DUF3482"/>
    <property type="match status" value="1"/>
</dbReference>
<feature type="transmembrane region" description="Helical" evidence="1">
    <location>
        <begin position="98"/>
        <end position="117"/>
    </location>
</feature>
<dbReference type="Pfam" id="PF11067">
    <property type="entry name" value="DUF2868"/>
    <property type="match status" value="1"/>
</dbReference>
<keyword evidence="1" id="KW-1133">Transmembrane helix</keyword>